<proteinExistence type="predicted"/>
<dbReference type="EMBL" id="CAKOAT010752931">
    <property type="protein sequence ID" value="CAH8387568.1"/>
    <property type="molecule type" value="Genomic_DNA"/>
</dbReference>
<evidence type="ECO:0000313" key="4">
    <source>
        <dbReference type="Proteomes" id="UP001642260"/>
    </source>
</evidence>
<dbReference type="PANTHER" id="PTHR24414">
    <property type="entry name" value="F-BOX/KELCH-REPEAT PROTEIN SKIP4"/>
    <property type="match status" value="1"/>
</dbReference>
<name>A0ABC8LUP7_ERUVS</name>
<comment type="caution">
    <text evidence="3">The sequence shown here is derived from an EMBL/GenBank/DDBJ whole genome shotgun (WGS) entry which is preliminary data.</text>
</comment>
<protein>
    <recommendedName>
        <fullName evidence="2">F-box domain-containing protein</fullName>
    </recommendedName>
</protein>
<dbReference type="SUPFAM" id="SSF81383">
    <property type="entry name" value="F-box domain"/>
    <property type="match status" value="1"/>
</dbReference>
<reference evidence="3 4" key="1">
    <citation type="submission" date="2022-03" db="EMBL/GenBank/DDBJ databases">
        <authorList>
            <person name="Macdonald S."/>
            <person name="Ahmed S."/>
            <person name="Newling K."/>
        </authorList>
    </citation>
    <scope>NUCLEOTIDE SEQUENCE [LARGE SCALE GENOMIC DNA]</scope>
</reference>
<dbReference type="PANTHER" id="PTHR24414:SF70">
    <property type="entry name" value="F-BOX DOMAIN-CONTAINING PROTEIN"/>
    <property type="match status" value="1"/>
</dbReference>
<feature type="region of interest" description="Disordered" evidence="1">
    <location>
        <begin position="1"/>
        <end position="20"/>
    </location>
</feature>
<dbReference type="InterPro" id="IPR015915">
    <property type="entry name" value="Kelch-typ_b-propeller"/>
</dbReference>
<dbReference type="SMART" id="SM00256">
    <property type="entry name" value="FBOX"/>
    <property type="match status" value="1"/>
</dbReference>
<dbReference type="Pfam" id="PF25210">
    <property type="entry name" value="Kelch_FKB95"/>
    <property type="match status" value="1"/>
</dbReference>
<dbReference type="InterPro" id="IPR036047">
    <property type="entry name" value="F-box-like_dom_sf"/>
</dbReference>
<dbReference type="CDD" id="cd22152">
    <property type="entry name" value="F-box_AtAFR-like"/>
    <property type="match status" value="1"/>
</dbReference>
<dbReference type="Proteomes" id="UP001642260">
    <property type="component" value="Unassembled WGS sequence"/>
</dbReference>
<organism evidence="3 4">
    <name type="scientific">Eruca vesicaria subsp. sativa</name>
    <name type="common">Garden rocket</name>
    <name type="synonym">Eruca sativa</name>
    <dbReference type="NCBI Taxonomy" id="29727"/>
    <lineage>
        <taxon>Eukaryota</taxon>
        <taxon>Viridiplantae</taxon>
        <taxon>Streptophyta</taxon>
        <taxon>Embryophyta</taxon>
        <taxon>Tracheophyta</taxon>
        <taxon>Spermatophyta</taxon>
        <taxon>Magnoliopsida</taxon>
        <taxon>eudicotyledons</taxon>
        <taxon>Gunneridae</taxon>
        <taxon>Pentapetalae</taxon>
        <taxon>rosids</taxon>
        <taxon>malvids</taxon>
        <taxon>Brassicales</taxon>
        <taxon>Brassicaceae</taxon>
        <taxon>Brassiceae</taxon>
        <taxon>Eruca</taxon>
    </lineage>
</organism>
<dbReference type="Pfam" id="PF00646">
    <property type="entry name" value="F-box"/>
    <property type="match status" value="1"/>
</dbReference>
<dbReference type="InterPro" id="IPR006652">
    <property type="entry name" value="Kelch_1"/>
</dbReference>
<dbReference type="InterPro" id="IPR050354">
    <property type="entry name" value="F-box/kelch-repeat_ARATH"/>
</dbReference>
<dbReference type="AlphaFoldDB" id="A0ABC8LUP7"/>
<accession>A0ABC8LUP7</accession>
<dbReference type="InterPro" id="IPR001810">
    <property type="entry name" value="F-box_dom"/>
</dbReference>
<evidence type="ECO:0000256" key="1">
    <source>
        <dbReference type="SAM" id="MobiDB-lite"/>
    </source>
</evidence>
<dbReference type="InterPro" id="IPR057499">
    <property type="entry name" value="Kelch_FKB95"/>
</dbReference>
<evidence type="ECO:0000313" key="3">
    <source>
        <dbReference type="EMBL" id="CAH8387568.1"/>
    </source>
</evidence>
<gene>
    <name evidence="3" type="ORF">ERUC_LOCUS40051</name>
</gene>
<keyword evidence="4" id="KW-1185">Reference proteome</keyword>
<dbReference type="SUPFAM" id="SSF117281">
    <property type="entry name" value="Kelch motif"/>
    <property type="match status" value="1"/>
</dbReference>
<dbReference type="SMART" id="SM00612">
    <property type="entry name" value="Kelch"/>
    <property type="match status" value="3"/>
</dbReference>
<sequence>MSFTVSANAENPPPKCTKTTLSSLPLPDEMSTVCFAYVPRCDYPSLSQVSKTFNQLIASSYLYRVRSLRQSTEKVLYIALRFSRYQNPIWYTLNQKPYKEESNSLNHKLVPCPKSFPSLSFWGSNVIVIGKDMYVLGGGINGGLTTDAFAIDCITRTCRSLPSMRVARHYAAFGVVDDKIYVLGGCDEKDKSSEDWVEVFNLKNQTWESFQGVCNKQLQKKTFCSVVMNEKIYIMDRKKSFVYDPKKNKWARENSLESEWPVGSCVIDNMLYTFGTENGIRVYNPKARIWRVLKGVNEDLPDMRGSQGLSRMANHGGKLVILLKRDEPRKTNIWCSEIAIERRGQGEVWGKVLWTNLVISFNNCPSIAQCLDVII</sequence>
<evidence type="ECO:0000259" key="2">
    <source>
        <dbReference type="SMART" id="SM00256"/>
    </source>
</evidence>
<dbReference type="Gene3D" id="2.120.10.80">
    <property type="entry name" value="Kelch-type beta propeller"/>
    <property type="match status" value="1"/>
</dbReference>
<feature type="domain" description="F-box" evidence="2">
    <location>
        <begin position="26"/>
        <end position="66"/>
    </location>
</feature>